<feature type="transmembrane region" description="Helical" evidence="7">
    <location>
        <begin position="79"/>
        <end position="99"/>
    </location>
</feature>
<evidence type="ECO:0000256" key="7">
    <source>
        <dbReference type="SAM" id="Phobius"/>
    </source>
</evidence>
<dbReference type="PANTHER" id="PTHR23513:SF11">
    <property type="entry name" value="STAPHYLOFERRIN A TRANSPORTER"/>
    <property type="match status" value="1"/>
</dbReference>
<feature type="transmembrane region" description="Helical" evidence="7">
    <location>
        <begin position="173"/>
        <end position="195"/>
    </location>
</feature>
<accession>A0A7C9FPT6</accession>
<keyword evidence="5 7" id="KW-1133">Transmembrane helix</keyword>
<organism evidence="9 10">
    <name type="scientific">Salmonirosea aquatica</name>
    <dbReference type="NCBI Taxonomy" id="2654236"/>
    <lineage>
        <taxon>Bacteria</taxon>
        <taxon>Pseudomonadati</taxon>
        <taxon>Bacteroidota</taxon>
        <taxon>Cytophagia</taxon>
        <taxon>Cytophagales</taxon>
        <taxon>Spirosomataceae</taxon>
        <taxon>Salmonirosea</taxon>
    </lineage>
</organism>
<dbReference type="AlphaFoldDB" id="A0A7C9FPT6"/>
<evidence type="ECO:0000256" key="2">
    <source>
        <dbReference type="ARBA" id="ARBA00022448"/>
    </source>
</evidence>
<proteinExistence type="predicted"/>
<dbReference type="InterPro" id="IPR020846">
    <property type="entry name" value="MFS_dom"/>
</dbReference>
<name>A0A7C9FPT6_9BACT</name>
<keyword evidence="6 7" id="KW-0472">Membrane</keyword>
<keyword evidence="2" id="KW-0813">Transport</keyword>
<reference evidence="9 10" key="1">
    <citation type="submission" date="2019-10" db="EMBL/GenBank/DDBJ databases">
        <title>Draft Genome Sequence of Cytophagaceae sp. SJW1-29.</title>
        <authorList>
            <person name="Choi A."/>
        </authorList>
    </citation>
    <scope>NUCLEOTIDE SEQUENCE [LARGE SCALE GENOMIC DNA]</scope>
    <source>
        <strain evidence="9 10">SJW1-29</strain>
    </source>
</reference>
<keyword evidence="4 7" id="KW-0812">Transmembrane</keyword>
<sequence>MNITTFDSFRSRNFRLFFMGQSLSLIGTWMQKTAVSWVIYSITQSKFMLGVSVFATLFPASVFSLFGGIVADRYDRYKVLLTTQIFSLIQAVLLTAAVVFFKQYVVWEIIILSAVLGIINGFDVPARQSLVHELVDDKSNLPNALALNSSMVNLSKFIGPALAGFILEKFGNQVCFGLNAVSFIPVIISLLLMKLPKYQPKSKTDRNIRREFREAFAFIKATPAISSTIIFAGIMSLLVLPYSTLTPVYAKDIFNGNATTLGVIDGFIGLGAFVGAIFLASLKAGTNLSKVLAINTMVFGTGLILFSYTTLYPLALMFVTFGAFGMMSVVTISNTMIQLNVTHELRGRVLSIFVMVFAGAVPIGSLLIGSVSHYIGVQATVLAEGIIALLVATMYARYLKKQTLHQQEKAALDKQPEEVLIQA</sequence>
<dbReference type="InterPro" id="IPR010290">
    <property type="entry name" value="TM_effector"/>
</dbReference>
<evidence type="ECO:0000313" key="10">
    <source>
        <dbReference type="Proteomes" id="UP000479293"/>
    </source>
</evidence>
<feature type="transmembrane region" description="Helical" evidence="7">
    <location>
        <begin position="105"/>
        <end position="124"/>
    </location>
</feature>
<evidence type="ECO:0000256" key="5">
    <source>
        <dbReference type="ARBA" id="ARBA00022989"/>
    </source>
</evidence>
<keyword evidence="3" id="KW-1003">Cell membrane</keyword>
<evidence type="ECO:0000313" key="9">
    <source>
        <dbReference type="EMBL" id="MPR33749.1"/>
    </source>
</evidence>
<feature type="transmembrane region" description="Helical" evidence="7">
    <location>
        <begin position="260"/>
        <end position="279"/>
    </location>
</feature>
<dbReference type="Pfam" id="PF05977">
    <property type="entry name" value="MFS_3"/>
    <property type="match status" value="1"/>
</dbReference>
<feature type="transmembrane region" description="Helical" evidence="7">
    <location>
        <begin position="314"/>
        <end position="337"/>
    </location>
</feature>
<dbReference type="InterPro" id="IPR036259">
    <property type="entry name" value="MFS_trans_sf"/>
</dbReference>
<keyword evidence="10" id="KW-1185">Reference proteome</keyword>
<feature type="domain" description="Major facilitator superfamily (MFS) profile" evidence="8">
    <location>
        <begin position="8"/>
        <end position="403"/>
    </location>
</feature>
<evidence type="ECO:0000256" key="4">
    <source>
        <dbReference type="ARBA" id="ARBA00022692"/>
    </source>
</evidence>
<dbReference type="Proteomes" id="UP000479293">
    <property type="component" value="Unassembled WGS sequence"/>
</dbReference>
<feature type="transmembrane region" description="Helical" evidence="7">
    <location>
        <begin position="374"/>
        <end position="396"/>
    </location>
</feature>
<dbReference type="GO" id="GO:0005886">
    <property type="term" value="C:plasma membrane"/>
    <property type="evidence" value="ECO:0007669"/>
    <property type="project" value="UniProtKB-SubCell"/>
</dbReference>
<gene>
    <name evidence="9" type="ORF">GBK04_10290</name>
</gene>
<dbReference type="PROSITE" id="PS50850">
    <property type="entry name" value="MFS"/>
    <property type="match status" value="1"/>
</dbReference>
<dbReference type="RefSeq" id="WP_152759382.1">
    <property type="nucleotide sequence ID" value="NZ_WHLY01000002.1"/>
</dbReference>
<dbReference type="PANTHER" id="PTHR23513">
    <property type="entry name" value="INTEGRAL MEMBRANE EFFLUX PROTEIN-RELATED"/>
    <property type="match status" value="1"/>
</dbReference>
<feature type="transmembrane region" description="Helical" evidence="7">
    <location>
        <begin position="216"/>
        <end position="240"/>
    </location>
</feature>
<evidence type="ECO:0000256" key="3">
    <source>
        <dbReference type="ARBA" id="ARBA00022475"/>
    </source>
</evidence>
<dbReference type="SUPFAM" id="SSF103473">
    <property type="entry name" value="MFS general substrate transporter"/>
    <property type="match status" value="1"/>
</dbReference>
<evidence type="ECO:0000256" key="1">
    <source>
        <dbReference type="ARBA" id="ARBA00004651"/>
    </source>
</evidence>
<evidence type="ECO:0000259" key="8">
    <source>
        <dbReference type="PROSITE" id="PS50850"/>
    </source>
</evidence>
<comment type="caution">
    <text evidence="9">The sequence shown here is derived from an EMBL/GenBank/DDBJ whole genome shotgun (WGS) entry which is preliminary data.</text>
</comment>
<dbReference type="CDD" id="cd06173">
    <property type="entry name" value="MFS_MefA_like"/>
    <property type="match status" value="1"/>
</dbReference>
<comment type="subcellular location">
    <subcellularLocation>
        <location evidence="1">Cell membrane</location>
        <topology evidence="1">Multi-pass membrane protein</topology>
    </subcellularLocation>
</comment>
<feature type="transmembrane region" description="Helical" evidence="7">
    <location>
        <begin position="46"/>
        <end position="67"/>
    </location>
</feature>
<dbReference type="Gene3D" id="1.20.1250.20">
    <property type="entry name" value="MFS general substrate transporter like domains"/>
    <property type="match status" value="1"/>
</dbReference>
<evidence type="ECO:0000256" key="6">
    <source>
        <dbReference type="ARBA" id="ARBA00023136"/>
    </source>
</evidence>
<dbReference type="EMBL" id="WHLY01000002">
    <property type="protein sequence ID" value="MPR33749.1"/>
    <property type="molecule type" value="Genomic_DNA"/>
</dbReference>
<feature type="transmembrane region" description="Helical" evidence="7">
    <location>
        <begin position="291"/>
        <end position="308"/>
    </location>
</feature>
<dbReference type="GO" id="GO:0022857">
    <property type="term" value="F:transmembrane transporter activity"/>
    <property type="evidence" value="ECO:0007669"/>
    <property type="project" value="InterPro"/>
</dbReference>
<protein>
    <submittedName>
        <fullName evidence="9">MFS transporter</fullName>
    </submittedName>
</protein>
<feature type="transmembrane region" description="Helical" evidence="7">
    <location>
        <begin position="349"/>
        <end position="368"/>
    </location>
</feature>